<evidence type="ECO:0000313" key="1">
    <source>
        <dbReference type="EMBL" id="SVE11035.1"/>
    </source>
</evidence>
<accession>A0A383AV15</accession>
<protein>
    <submittedName>
        <fullName evidence="1">Uncharacterized protein</fullName>
    </submittedName>
</protein>
<reference evidence="1" key="1">
    <citation type="submission" date="2018-05" db="EMBL/GenBank/DDBJ databases">
        <authorList>
            <person name="Lanie J.A."/>
            <person name="Ng W.-L."/>
            <person name="Kazmierczak K.M."/>
            <person name="Andrzejewski T.M."/>
            <person name="Davidsen T.M."/>
            <person name="Wayne K.J."/>
            <person name="Tettelin H."/>
            <person name="Glass J.I."/>
            <person name="Rusch D."/>
            <person name="Podicherti R."/>
            <person name="Tsui H.-C.T."/>
            <person name="Winkler M.E."/>
        </authorList>
    </citation>
    <scope>NUCLEOTIDE SEQUENCE</scope>
</reference>
<feature type="non-terminal residue" evidence="1">
    <location>
        <position position="198"/>
    </location>
</feature>
<proteinExistence type="predicted"/>
<organism evidence="1">
    <name type="scientific">marine metagenome</name>
    <dbReference type="NCBI Taxonomy" id="408172"/>
    <lineage>
        <taxon>unclassified sequences</taxon>
        <taxon>metagenomes</taxon>
        <taxon>ecological metagenomes</taxon>
    </lineage>
</organism>
<gene>
    <name evidence="1" type="ORF">METZ01_LOCUS463889</name>
</gene>
<name>A0A383AV15_9ZZZZ</name>
<dbReference type="AlphaFoldDB" id="A0A383AV15"/>
<dbReference type="EMBL" id="UINC01194781">
    <property type="protein sequence ID" value="SVE11035.1"/>
    <property type="molecule type" value="Genomic_DNA"/>
</dbReference>
<sequence length="198" mass="21548">VATSVPNSEELLTFVRKSGRGLSKQDIVRAFSLKSSDRLALKTLLASMLDAGLLSRGRNRRYAVPTETPPVGVVEIIGLDEDGIPIGRPVSWRPSQSSSRITVIMPRRSRMRALGIGERALVRLSPIDQKNIEGRVMRRLEGPSGRMVGVVEKDRNGAHLRTVNRRGAQGIALSTEDLDTLPSGEVVVAEIATQRGYG</sequence>
<feature type="non-terminal residue" evidence="1">
    <location>
        <position position="1"/>
    </location>
</feature>